<sequence>MNPYPQAPFKPHNISPDSVIRYSSTPVMKAPQYDEPSQGAQPLKEPTVMTRASTPLLPPSPQQAISQSGTSTPPLSPRGSRDSAFSSDTYQSADMSTSWAGIGKENDYVNSSPGTYDPEENALLDGWNPGQANITESTFPGGGYPSDLTAYNRTFGFPVGLTTEEREVRVGAAELVHPKHRLVRGGRAELIAEGSREDIYGSWEGDNDPPTAPIEGWVRVNVAQPGLSTPSASQNSRPSSQLSLQSKSSSLRPPMPPQKPPFARNLDSVPWGVLALARNGARSHERVLVRATYEEPKDA</sequence>
<dbReference type="AlphaFoldDB" id="A0AAD4QJW8"/>
<organism evidence="2 3">
    <name type="scientific">Multifurca ochricompacta</name>
    <dbReference type="NCBI Taxonomy" id="376703"/>
    <lineage>
        <taxon>Eukaryota</taxon>
        <taxon>Fungi</taxon>
        <taxon>Dikarya</taxon>
        <taxon>Basidiomycota</taxon>
        <taxon>Agaricomycotina</taxon>
        <taxon>Agaricomycetes</taxon>
        <taxon>Russulales</taxon>
        <taxon>Russulaceae</taxon>
        <taxon>Multifurca</taxon>
    </lineage>
</organism>
<feature type="compositionally biased region" description="Polar residues" evidence="1">
    <location>
        <begin position="62"/>
        <end position="73"/>
    </location>
</feature>
<feature type="compositionally biased region" description="Low complexity" evidence="1">
    <location>
        <begin position="228"/>
        <end position="252"/>
    </location>
</feature>
<accession>A0AAD4QJW8</accession>
<reference evidence="2" key="1">
    <citation type="journal article" date="2022" name="New Phytol.">
        <title>Evolutionary transition to the ectomycorrhizal habit in the genomes of a hyperdiverse lineage of mushroom-forming fungi.</title>
        <authorList>
            <person name="Looney B."/>
            <person name="Miyauchi S."/>
            <person name="Morin E."/>
            <person name="Drula E."/>
            <person name="Courty P.E."/>
            <person name="Kohler A."/>
            <person name="Kuo A."/>
            <person name="LaButti K."/>
            <person name="Pangilinan J."/>
            <person name="Lipzen A."/>
            <person name="Riley R."/>
            <person name="Andreopoulos W."/>
            <person name="He G."/>
            <person name="Johnson J."/>
            <person name="Nolan M."/>
            <person name="Tritt A."/>
            <person name="Barry K.W."/>
            <person name="Grigoriev I.V."/>
            <person name="Nagy L.G."/>
            <person name="Hibbett D."/>
            <person name="Henrissat B."/>
            <person name="Matheny P.B."/>
            <person name="Labbe J."/>
            <person name="Martin F.M."/>
        </authorList>
    </citation>
    <scope>NUCLEOTIDE SEQUENCE</scope>
    <source>
        <strain evidence="2">BPL690</strain>
    </source>
</reference>
<name>A0AAD4QJW8_9AGAM</name>
<evidence type="ECO:0000256" key="1">
    <source>
        <dbReference type="SAM" id="MobiDB-lite"/>
    </source>
</evidence>
<gene>
    <name evidence="2" type="ORF">B0F90DRAFT_1822696</name>
</gene>
<dbReference type="Proteomes" id="UP001203297">
    <property type="component" value="Unassembled WGS sequence"/>
</dbReference>
<proteinExistence type="predicted"/>
<keyword evidence="3" id="KW-1185">Reference proteome</keyword>
<feature type="region of interest" description="Disordered" evidence="1">
    <location>
        <begin position="223"/>
        <end position="266"/>
    </location>
</feature>
<feature type="compositionally biased region" description="Polar residues" evidence="1">
    <location>
        <begin position="83"/>
        <end position="99"/>
    </location>
</feature>
<protein>
    <submittedName>
        <fullName evidence="2">Uncharacterized protein</fullName>
    </submittedName>
</protein>
<feature type="region of interest" description="Disordered" evidence="1">
    <location>
        <begin position="1"/>
        <end position="141"/>
    </location>
</feature>
<evidence type="ECO:0000313" key="2">
    <source>
        <dbReference type="EMBL" id="KAI0292713.1"/>
    </source>
</evidence>
<dbReference type="EMBL" id="WTXG01000113">
    <property type="protein sequence ID" value="KAI0292713.1"/>
    <property type="molecule type" value="Genomic_DNA"/>
</dbReference>
<comment type="caution">
    <text evidence="2">The sequence shown here is derived from an EMBL/GenBank/DDBJ whole genome shotgun (WGS) entry which is preliminary data.</text>
</comment>
<evidence type="ECO:0000313" key="3">
    <source>
        <dbReference type="Proteomes" id="UP001203297"/>
    </source>
</evidence>